<reference evidence="3 4" key="1">
    <citation type="submission" date="2021-08" db="EMBL/GenBank/DDBJ databases">
        <title>Caldovatus sediminis gen. nov., sp. nov., a moderately thermophilic bacterium isolated from a hot spring.</title>
        <authorList>
            <person name="Hu C.-J."/>
            <person name="Li W.-J."/>
            <person name="Xian W.-D."/>
        </authorList>
    </citation>
    <scope>NUCLEOTIDE SEQUENCE [LARGE SCALE GENOMIC DNA]</scope>
    <source>
        <strain evidence="3 4">SYSU G05006</strain>
    </source>
</reference>
<evidence type="ECO:0000256" key="1">
    <source>
        <dbReference type="SAM" id="MobiDB-lite"/>
    </source>
</evidence>
<feature type="chain" id="PRO_5047330883" evidence="2">
    <location>
        <begin position="26"/>
        <end position="330"/>
    </location>
</feature>
<keyword evidence="4" id="KW-1185">Reference proteome</keyword>
<comment type="caution">
    <text evidence="3">The sequence shown here is derived from an EMBL/GenBank/DDBJ whole genome shotgun (WGS) entry which is preliminary data.</text>
</comment>
<accession>A0ABS7F702</accession>
<evidence type="ECO:0000313" key="3">
    <source>
        <dbReference type="EMBL" id="MBW8271268.1"/>
    </source>
</evidence>
<dbReference type="Proteomes" id="UP001519924">
    <property type="component" value="Unassembled WGS sequence"/>
</dbReference>
<proteinExistence type="predicted"/>
<feature type="region of interest" description="Disordered" evidence="1">
    <location>
        <begin position="267"/>
        <end position="292"/>
    </location>
</feature>
<dbReference type="RefSeq" id="WP_220119041.1">
    <property type="nucleotide sequence ID" value="NZ_JAHZUY010000082.1"/>
</dbReference>
<evidence type="ECO:0000256" key="2">
    <source>
        <dbReference type="SAM" id="SignalP"/>
    </source>
</evidence>
<organism evidence="3 4">
    <name type="scientific">Caldovatus aquaticus</name>
    <dbReference type="NCBI Taxonomy" id="2865671"/>
    <lineage>
        <taxon>Bacteria</taxon>
        <taxon>Pseudomonadati</taxon>
        <taxon>Pseudomonadota</taxon>
        <taxon>Alphaproteobacteria</taxon>
        <taxon>Acetobacterales</taxon>
        <taxon>Roseomonadaceae</taxon>
        <taxon>Caldovatus</taxon>
    </lineage>
</organism>
<dbReference type="EMBL" id="JAHZUY010000082">
    <property type="protein sequence ID" value="MBW8271268.1"/>
    <property type="molecule type" value="Genomic_DNA"/>
</dbReference>
<name>A0ABS7F702_9PROT</name>
<dbReference type="InterPro" id="IPR015000">
    <property type="entry name" value="EipB-like"/>
</dbReference>
<gene>
    <name evidence="3" type="ORF">K1J50_17465</name>
</gene>
<keyword evidence="2" id="KW-0732">Signal</keyword>
<protein>
    <submittedName>
        <fullName evidence="3">Cell envelope integrity EipB family protein</fullName>
    </submittedName>
</protein>
<dbReference type="Pfam" id="PF08904">
    <property type="entry name" value="EipB_like"/>
    <property type="match status" value="1"/>
</dbReference>
<feature type="signal peptide" evidence="2">
    <location>
        <begin position="1"/>
        <end position="25"/>
    </location>
</feature>
<sequence length="330" mass="34531">MRLRPALALLGLVAAAAAAAPGVLAQSAAKNVSPAGKGAPAAAAPAARAPAPAAPAPAAPATLAPGAPVTAEHMAAHRAAYRLTLDRVRDNVQIAAATGAMLYEVLDACEGWTTRQRFTLTLTDRDGQEIETTSDYSTYESKDGRRLRFSLTQTSQGAVSQRVAGEAELGPDGSGVVRYVEPEAKEERLPPGTLLPTAHTIRALNAARAGQRILVAPLFDGTQAEGAQDTTTVLSDWQGPRRGETAERFPMLAGLGSARMRVAFFARGPRGSGGEEGRRDRDQGGGAGTPDYEVSLRYFENGVADELKMDFGDFVVDGRLEQLQPVPGGC</sequence>
<feature type="compositionally biased region" description="Basic and acidic residues" evidence="1">
    <location>
        <begin position="273"/>
        <end position="283"/>
    </location>
</feature>
<evidence type="ECO:0000313" key="4">
    <source>
        <dbReference type="Proteomes" id="UP001519924"/>
    </source>
</evidence>